<comment type="caution">
    <text evidence="6">The sequence shown here is derived from an EMBL/GenBank/DDBJ whole genome shotgun (WGS) entry which is preliminary data.</text>
</comment>
<dbReference type="PANTHER" id="PTHR46446:SF38">
    <property type="entry name" value="TRANSCRIPTION FACTOR ILI6"/>
    <property type="match status" value="1"/>
</dbReference>
<keyword evidence="2" id="KW-0341">Growth regulation</keyword>
<dbReference type="Proteomes" id="UP000317650">
    <property type="component" value="Chromosome 4"/>
</dbReference>
<organism evidence="6 7">
    <name type="scientific">Musa balbisiana</name>
    <name type="common">Banana</name>
    <dbReference type="NCBI Taxonomy" id="52838"/>
    <lineage>
        <taxon>Eukaryota</taxon>
        <taxon>Viridiplantae</taxon>
        <taxon>Streptophyta</taxon>
        <taxon>Embryophyta</taxon>
        <taxon>Tracheophyta</taxon>
        <taxon>Spermatophyta</taxon>
        <taxon>Magnoliopsida</taxon>
        <taxon>Liliopsida</taxon>
        <taxon>Zingiberales</taxon>
        <taxon>Musaceae</taxon>
        <taxon>Musa</taxon>
    </lineage>
</organism>
<dbReference type="GO" id="GO:0006355">
    <property type="term" value="P:regulation of DNA-templated transcription"/>
    <property type="evidence" value="ECO:0007669"/>
    <property type="project" value="InterPro"/>
</dbReference>
<keyword evidence="7" id="KW-1185">Reference proteome</keyword>
<accession>A0A4V4H9F4</accession>
<comment type="similarity">
    <text evidence="1">Belongs to the bHLH protein family.</text>
</comment>
<sequence length="92" mass="10114">MASRRSRSTQATSSRITDEQIADLLAKLQALLPEHRIRSTDRVSAAEVLQDACNHIRSLQREVDGLSGRLAQLLAMTDSIDAQAAVIRSLLM</sequence>
<dbReference type="PANTHER" id="PTHR46446">
    <property type="entry name" value="TRANSCRIPTION FACTOR PRE"/>
    <property type="match status" value="1"/>
</dbReference>
<dbReference type="GO" id="GO:0040008">
    <property type="term" value="P:regulation of growth"/>
    <property type="evidence" value="ECO:0007669"/>
    <property type="project" value="InterPro"/>
</dbReference>
<dbReference type="PROSITE" id="PS50888">
    <property type="entry name" value="BHLH"/>
    <property type="match status" value="1"/>
</dbReference>
<dbReference type="Pfam" id="PF23174">
    <property type="entry name" value="bHLH_ILI"/>
    <property type="match status" value="1"/>
</dbReference>
<name>A0A4V4H9F4_MUSBA</name>
<dbReference type="InterPro" id="IPR036638">
    <property type="entry name" value="HLH_DNA-bd_sf"/>
</dbReference>
<dbReference type="GO" id="GO:0046983">
    <property type="term" value="F:protein dimerization activity"/>
    <property type="evidence" value="ECO:0007669"/>
    <property type="project" value="InterPro"/>
</dbReference>
<keyword evidence="3" id="KW-0805">Transcription regulation</keyword>
<evidence type="ECO:0000256" key="1">
    <source>
        <dbReference type="ARBA" id="ARBA00005510"/>
    </source>
</evidence>
<evidence type="ECO:0000256" key="3">
    <source>
        <dbReference type="ARBA" id="ARBA00023015"/>
    </source>
</evidence>
<evidence type="ECO:0000259" key="5">
    <source>
        <dbReference type="PROSITE" id="PS50888"/>
    </source>
</evidence>
<dbReference type="EMBL" id="PYDT01000001">
    <property type="protein sequence ID" value="THU71355.1"/>
    <property type="molecule type" value="Genomic_DNA"/>
</dbReference>
<evidence type="ECO:0000256" key="2">
    <source>
        <dbReference type="ARBA" id="ARBA00022604"/>
    </source>
</evidence>
<dbReference type="InterPro" id="IPR044293">
    <property type="entry name" value="PRE"/>
</dbReference>
<proteinExistence type="inferred from homology"/>
<protein>
    <recommendedName>
        <fullName evidence="5">BHLH domain-containing protein</fullName>
    </recommendedName>
</protein>
<dbReference type="Gene3D" id="4.10.280.10">
    <property type="entry name" value="Helix-loop-helix DNA-binding domain"/>
    <property type="match status" value="1"/>
</dbReference>
<reference evidence="6 7" key="1">
    <citation type="journal article" date="2019" name="Nat. Plants">
        <title>Genome sequencing of Musa balbisiana reveals subgenome evolution and function divergence in polyploid bananas.</title>
        <authorList>
            <person name="Yao X."/>
        </authorList>
    </citation>
    <scope>NUCLEOTIDE SEQUENCE [LARGE SCALE GENOMIC DNA]</scope>
    <source>
        <strain evidence="7">cv. DH-PKW</strain>
        <tissue evidence="6">Leaves</tissue>
    </source>
</reference>
<keyword evidence="4" id="KW-0804">Transcription</keyword>
<evidence type="ECO:0000313" key="6">
    <source>
        <dbReference type="EMBL" id="THU71355.1"/>
    </source>
</evidence>
<gene>
    <name evidence="6" type="ORF">C4D60_Mb04t00520</name>
</gene>
<dbReference type="AlphaFoldDB" id="A0A4V4H9F4"/>
<dbReference type="SUPFAM" id="SSF47459">
    <property type="entry name" value="HLH, helix-loop-helix DNA-binding domain"/>
    <property type="match status" value="1"/>
</dbReference>
<evidence type="ECO:0000313" key="7">
    <source>
        <dbReference type="Proteomes" id="UP000317650"/>
    </source>
</evidence>
<dbReference type="InterPro" id="IPR011598">
    <property type="entry name" value="bHLH_dom"/>
</dbReference>
<feature type="domain" description="BHLH" evidence="5">
    <location>
        <begin position="5"/>
        <end position="59"/>
    </location>
</feature>
<evidence type="ECO:0000256" key="4">
    <source>
        <dbReference type="ARBA" id="ARBA00023163"/>
    </source>
</evidence>